<reference evidence="2 3" key="1">
    <citation type="submission" date="2014-04" db="EMBL/GenBank/DDBJ databases">
        <authorList>
            <consortium name="DOE Joint Genome Institute"/>
            <person name="Kuo A."/>
            <person name="Gay G."/>
            <person name="Dore J."/>
            <person name="Kohler A."/>
            <person name="Nagy L.G."/>
            <person name="Floudas D."/>
            <person name="Copeland A."/>
            <person name="Barry K.W."/>
            <person name="Cichocki N."/>
            <person name="Veneault-Fourrey C."/>
            <person name="LaButti K."/>
            <person name="Lindquist E.A."/>
            <person name="Lipzen A."/>
            <person name="Lundell T."/>
            <person name="Morin E."/>
            <person name="Murat C."/>
            <person name="Sun H."/>
            <person name="Tunlid A."/>
            <person name="Henrissat B."/>
            <person name="Grigoriev I.V."/>
            <person name="Hibbett D.S."/>
            <person name="Martin F."/>
            <person name="Nordberg H.P."/>
            <person name="Cantor M.N."/>
            <person name="Hua S.X."/>
        </authorList>
    </citation>
    <scope>NUCLEOTIDE SEQUENCE [LARGE SCALE GENOMIC DNA]</scope>
    <source>
        <strain evidence="3">h7</strain>
    </source>
</reference>
<dbReference type="HOGENOM" id="CLU_2121368_0_0_1"/>
<evidence type="ECO:0000313" key="2">
    <source>
        <dbReference type="EMBL" id="KIM38518.1"/>
    </source>
</evidence>
<evidence type="ECO:0000256" key="1">
    <source>
        <dbReference type="SAM" id="Phobius"/>
    </source>
</evidence>
<keyword evidence="1" id="KW-0472">Membrane</keyword>
<gene>
    <name evidence="2" type="ORF">M413DRAFT_242806</name>
</gene>
<accession>A0A0C2XLA3</accession>
<organism evidence="2 3">
    <name type="scientific">Hebeloma cylindrosporum</name>
    <dbReference type="NCBI Taxonomy" id="76867"/>
    <lineage>
        <taxon>Eukaryota</taxon>
        <taxon>Fungi</taxon>
        <taxon>Dikarya</taxon>
        <taxon>Basidiomycota</taxon>
        <taxon>Agaricomycotina</taxon>
        <taxon>Agaricomycetes</taxon>
        <taxon>Agaricomycetidae</taxon>
        <taxon>Agaricales</taxon>
        <taxon>Agaricineae</taxon>
        <taxon>Hymenogastraceae</taxon>
        <taxon>Hebeloma</taxon>
    </lineage>
</organism>
<dbReference type="Proteomes" id="UP000053424">
    <property type="component" value="Unassembled WGS sequence"/>
</dbReference>
<dbReference type="EMBL" id="KN831790">
    <property type="protein sequence ID" value="KIM38518.1"/>
    <property type="molecule type" value="Genomic_DNA"/>
</dbReference>
<evidence type="ECO:0000313" key="3">
    <source>
        <dbReference type="Proteomes" id="UP000053424"/>
    </source>
</evidence>
<proteinExistence type="predicted"/>
<name>A0A0C2XLA3_HEBCY</name>
<keyword evidence="1" id="KW-1133">Transmembrane helix</keyword>
<dbReference type="AlphaFoldDB" id="A0A0C2XLA3"/>
<keyword evidence="3" id="KW-1185">Reference proteome</keyword>
<keyword evidence="1" id="KW-0812">Transmembrane</keyword>
<protein>
    <submittedName>
        <fullName evidence="2">Uncharacterized protein</fullName>
    </submittedName>
</protein>
<reference evidence="3" key="2">
    <citation type="submission" date="2015-01" db="EMBL/GenBank/DDBJ databases">
        <title>Evolutionary Origins and Diversification of the Mycorrhizal Mutualists.</title>
        <authorList>
            <consortium name="DOE Joint Genome Institute"/>
            <consortium name="Mycorrhizal Genomics Consortium"/>
            <person name="Kohler A."/>
            <person name="Kuo A."/>
            <person name="Nagy L.G."/>
            <person name="Floudas D."/>
            <person name="Copeland A."/>
            <person name="Barry K.W."/>
            <person name="Cichocki N."/>
            <person name="Veneault-Fourrey C."/>
            <person name="LaButti K."/>
            <person name="Lindquist E.A."/>
            <person name="Lipzen A."/>
            <person name="Lundell T."/>
            <person name="Morin E."/>
            <person name="Murat C."/>
            <person name="Riley R."/>
            <person name="Ohm R."/>
            <person name="Sun H."/>
            <person name="Tunlid A."/>
            <person name="Henrissat B."/>
            <person name="Grigoriev I.V."/>
            <person name="Hibbett D.S."/>
            <person name="Martin F."/>
        </authorList>
    </citation>
    <scope>NUCLEOTIDE SEQUENCE [LARGE SCALE GENOMIC DNA]</scope>
    <source>
        <strain evidence="3">h7</strain>
    </source>
</reference>
<feature type="transmembrane region" description="Helical" evidence="1">
    <location>
        <begin position="40"/>
        <end position="61"/>
    </location>
</feature>
<sequence>MLSVICKCTQSCIVPLYDLYVYIRVMVGDVSLSNPPMSMIVYHFFLVFISFYLTLVLHRYFPLSPRSQTAPFLLWQMIPNTTIPFPFDQFISLYKRTFHFPFDPPLPLCCRLFK</sequence>